<dbReference type="RefSeq" id="WP_140455765.1">
    <property type="nucleotide sequence ID" value="NZ_VFRP01000027.1"/>
</dbReference>
<dbReference type="EMBL" id="VFRP01000027">
    <property type="protein sequence ID" value="TPE47877.1"/>
    <property type="molecule type" value="Genomic_DNA"/>
</dbReference>
<dbReference type="AlphaFoldDB" id="A0A501WKZ1"/>
<name>A0A501WKZ1_9RHOB</name>
<evidence type="ECO:0000313" key="2">
    <source>
        <dbReference type="EMBL" id="TPE47877.1"/>
    </source>
</evidence>
<sequence length="350" mass="39079">MLRTHLAELYLMSATDMFLDAQPQLDRAQLSIGYQFADFWGMAAACNSTETAGSIRVDVTITQKCLENLSADLDLDDESVNAFFEWRLNWLAWHEISHWFLGHIEFYRKMRWLSDVGLCEARMTGVRAAPVKPEDVRHPLAHVAELEADAFAVRRLFHLMSQIPQNDAEHGDAPGDDLQYCYYTVMTTICCFFADGQGLGDGPFHPSWQVRSLNVFTSLFGAYLERIGVDPKGLLGGDVSGLRHHASRFMDTGIQPVIDGIEYYARSLGIDQRIHGDDGDGLFAPGALLDVFTGVEDNAIVAQYLTLLRAHKDLVSRTRRARLRHGHDGEPAQIQTGPWKRPGLIGGSNS</sequence>
<reference evidence="2 3" key="1">
    <citation type="submission" date="2019-06" db="EMBL/GenBank/DDBJ databases">
        <title>A novel bacterium of genus Amaricoccus, isolated from marine sediment.</title>
        <authorList>
            <person name="Huang H."/>
            <person name="Mo K."/>
            <person name="Hu Y."/>
        </authorList>
    </citation>
    <scope>NUCLEOTIDE SEQUENCE [LARGE SCALE GENOMIC DNA]</scope>
    <source>
        <strain evidence="2 3">HB172011</strain>
    </source>
</reference>
<keyword evidence="3" id="KW-1185">Reference proteome</keyword>
<accession>A0A501WKZ1</accession>
<evidence type="ECO:0000313" key="3">
    <source>
        <dbReference type="Proteomes" id="UP000319255"/>
    </source>
</evidence>
<evidence type="ECO:0000256" key="1">
    <source>
        <dbReference type="SAM" id="MobiDB-lite"/>
    </source>
</evidence>
<organism evidence="2 3">
    <name type="scientific">Amaricoccus solimangrovi</name>
    <dbReference type="NCBI Taxonomy" id="2589815"/>
    <lineage>
        <taxon>Bacteria</taxon>
        <taxon>Pseudomonadati</taxon>
        <taxon>Pseudomonadota</taxon>
        <taxon>Alphaproteobacteria</taxon>
        <taxon>Rhodobacterales</taxon>
        <taxon>Paracoccaceae</taxon>
        <taxon>Amaricoccus</taxon>
    </lineage>
</organism>
<proteinExistence type="predicted"/>
<protein>
    <submittedName>
        <fullName evidence="2">Uncharacterized protein</fullName>
    </submittedName>
</protein>
<dbReference type="Proteomes" id="UP000319255">
    <property type="component" value="Unassembled WGS sequence"/>
</dbReference>
<comment type="caution">
    <text evidence="2">The sequence shown here is derived from an EMBL/GenBank/DDBJ whole genome shotgun (WGS) entry which is preliminary data.</text>
</comment>
<feature type="region of interest" description="Disordered" evidence="1">
    <location>
        <begin position="325"/>
        <end position="350"/>
    </location>
</feature>
<gene>
    <name evidence="2" type="ORF">FJM51_19260</name>
</gene>